<feature type="transmembrane region" description="Helical" evidence="1">
    <location>
        <begin position="14"/>
        <end position="36"/>
    </location>
</feature>
<keyword evidence="1" id="KW-0812">Transmembrane</keyword>
<keyword evidence="1" id="KW-1133">Transmembrane helix</keyword>
<keyword evidence="1" id="KW-0472">Membrane</keyword>
<sequence>MVSSHGEWHFDSRLAFLALAVTAAVGCVLFISWKVAQMVRIARKRQLLARHIQDGYVFLGETSVVPPEYCCPEEDDARHYRLLEAAQEL</sequence>
<organism evidence="2 3">
    <name type="scientific">Haemaphysalis longicornis</name>
    <name type="common">Bush tick</name>
    <dbReference type="NCBI Taxonomy" id="44386"/>
    <lineage>
        <taxon>Eukaryota</taxon>
        <taxon>Metazoa</taxon>
        <taxon>Ecdysozoa</taxon>
        <taxon>Arthropoda</taxon>
        <taxon>Chelicerata</taxon>
        <taxon>Arachnida</taxon>
        <taxon>Acari</taxon>
        <taxon>Parasitiformes</taxon>
        <taxon>Ixodida</taxon>
        <taxon>Ixodoidea</taxon>
        <taxon>Ixodidae</taxon>
        <taxon>Haemaphysalinae</taxon>
        <taxon>Haemaphysalis</taxon>
    </lineage>
</organism>
<comment type="caution">
    <text evidence="2">The sequence shown here is derived from an EMBL/GenBank/DDBJ whole genome shotgun (WGS) entry which is preliminary data.</text>
</comment>
<reference evidence="2 3" key="1">
    <citation type="journal article" date="2020" name="Cell">
        <title>Large-Scale Comparative Analyses of Tick Genomes Elucidate Their Genetic Diversity and Vector Capacities.</title>
        <authorList>
            <consortium name="Tick Genome and Microbiome Consortium (TIGMIC)"/>
            <person name="Jia N."/>
            <person name="Wang J."/>
            <person name="Shi W."/>
            <person name="Du L."/>
            <person name="Sun Y."/>
            <person name="Zhan W."/>
            <person name="Jiang J.F."/>
            <person name="Wang Q."/>
            <person name="Zhang B."/>
            <person name="Ji P."/>
            <person name="Bell-Sakyi L."/>
            <person name="Cui X.M."/>
            <person name="Yuan T.T."/>
            <person name="Jiang B.G."/>
            <person name="Yang W.F."/>
            <person name="Lam T.T."/>
            <person name="Chang Q.C."/>
            <person name="Ding S.J."/>
            <person name="Wang X.J."/>
            <person name="Zhu J.G."/>
            <person name="Ruan X.D."/>
            <person name="Zhao L."/>
            <person name="Wei J.T."/>
            <person name="Ye R.Z."/>
            <person name="Que T.C."/>
            <person name="Du C.H."/>
            <person name="Zhou Y.H."/>
            <person name="Cheng J.X."/>
            <person name="Dai P.F."/>
            <person name="Guo W.B."/>
            <person name="Han X.H."/>
            <person name="Huang E.J."/>
            <person name="Li L.F."/>
            <person name="Wei W."/>
            <person name="Gao Y.C."/>
            <person name="Liu J.Z."/>
            <person name="Shao H.Z."/>
            <person name="Wang X."/>
            <person name="Wang C.C."/>
            <person name="Yang T.C."/>
            <person name="Huo Q.B."/>
            <person name="Li W."/>
            <person name="Chen H.Y."/>
            <person name="Chen S.E."/>
            <person name="Zhou L.G."/>
            <person name="Ni X.B."/>
            <person name="Tian J.H."/>
            <person name="Sheng Y."/>
            <person name="Liu T."/>
            <person name="Pan Y.S."/>
            <person name="Xia L.Y."/>
            <person name="Li J."/>
            <person name="Zhao F."/>
            <person name="Cao W.C."/>
        </authorList>
    </citation>
    <scope>NUCLEOTIDE SEQUENCE [LARGE SCALE GENOMIC DNA]</scope>
    <source>
        <strain evidence="2">HaeL-2018</strain>
    </source>
</reference>
<evidence type="ECO:0000313" key="2">
    <source>
        <dbReference type="EMBL" id="KAH9368982.1"/>
    </source>
</evidence>
<evidence type="ECO:0000256" key="1">
    <source>
        <dbReference type="SAM" id="Phobius"/>
    </source>
</evidence>
<gene>
    <name evidence="2" type="ORF">HPB48_016018</name>
</gene>
<protein>
    <submittedName>
        <fullName evidence="2">Uncharacterized protein</fullName>
    </submittedName>
</protein>
<accession>A0A9J6FS01</accession>
<dbReference type="EMBL" id="JABSTR010000004">
    <property type="protein sequence ID" value="KAH9368982.1"/>
    <property type="molecule type" value="Genomic_DNA"/>
</dbReference>
<dbReference type="AlphaFoldDB" id="A0A9J6FS01"/>
<dbReference type="Proteomes" id="UP000821853">
    <property type="component" value="Chromosome 2"/>
</dbReference>
<evidence type="ECO:0000313" key="3">
    <source>
        <dbReference type="Proteomes" id="UP000821853"/>
    </source>
</evidence>
<dbReference type="VEuPathDB" id="VectorBase:HLOH_044286"/>
<dbReference type="OrthoDB" id="6481755at2759"/>
<name>A0A9J6FS01_HAELO</name>
<keyword evidence="3" id="KW-1185">Reference proteome</keyword>
<proteinExistence type="predicted"/>